<dbReference type="InterPro" id="IPR008197">
    <property type="entry name" value="WAP_dom"/>
</dbReference>
<dbReference type="Gene3D" id="4.10.75.10">
    <property type="entry name" value="Elafin-like"/>
    <property type="match status" value="1"/>
</dbReference>
<keyword evidence="4" id="KW-1185">Reference proteome</keyword>
<comment type="caution">
    <text evidence="3">The sequence shown here is derived from an EMBL/GenBank/DDBJ whole genome shotgun (WGS) entry which is preliminary data.</text>
</comment>
<sequence length="118" mass="13054">MIRILLALLLVGLVSSQSDTCRYWCKTNKDQAYCCDRGDNYPPPTVHPGECPPVRPECPTTRIGAPRFCPHDGACVYSSKCCYDVCLEHHVCKPSQNVPISFPETPVTYVEEGGGTVY</sequence>
<name>A0AAN8WA89_HALRR</name>
<proteinExistence type="predicted"/>
<dbReference type="PROSITE" id="PS51390">
    <property type="entry name" value="WAP"/>
    <property type="match status" value="1"/>
</dbReference>
<dbReference type="GO" id="GO:0005576">
    <property type="term" value="C:extracellular region"/>
    <property type="evidence" value="ECO:0007669"/>
    <property type="project" value="InterPro"/>
</dbReference>
<reference evidence="3 4" key="1">
    <citation type="submission" date="2023-11" db="EMBL/GenBank/DDBJ databases">
        <title>Halocaridina rubra genome assembly.</title>
        <authorList>
            <person name="Smith C."/>
        </authorList>
    </citation>
    <scope>NUCLEOTIDE SEQUENCE [LARGE SCALE GENOMIC DNA]</scope>
    <source>
        <strain evidence="3">EP-1</strain>
        <tissue evidence="3">Whole</tissue>
    </source>
</reference>
<gene>
    <name evidence="3" type="ORF">SK128_027532</name>
</gene>
<evidence type="ECO:0000256" key="1">
    <source>
        <dbReference type="SAM" id="SignalP"/>
    </source>
</evidence>
<dbReference type="SUPFAM" id="SSF57256">
    <property type="entry name" value="Elafin-like"/>
    <property type="match status" value="1"/>
</dbReference>
<evidence type="ECO:0000259" key="2">
    <source>
        <dbReference type="PROSITE" id="PS51390"/>
    </source>
</evidence>
<dbReference type="EMBL" id="JAXCGZ010022954">
    <property type="protein sequence ID" value="KAK7020241.1"/>
    <property type="molecule type" value="Genomic_DNA"/>
</dbReference>
<evidence type="ECO:0000313" key="4">
    <source>
        <dbReference type="Proteomes" id="UP001381693"/>
    </source>
</evidence>
<feature type="domain" description="WAP" evidence="2">
    <location>
        <begin position="44"/>
        <end position="96"/>
    </location>
</feature>
<dbReference type="InterPro" id="IPR036645">
    <property type="entry name" value="Elafin-like_sf"/>
</dbReference>
<protein>
    <recommendedName>
        <fullName evidence="2">WAP domain-containing protein</fullName>
    </recommendedName>
</protein>
<feature type="chain" id="PRO_5042959939" description="WAP domain-containing protein" evidence="1">
    <location>
        <begin position="17"/>
        <end position="118"/>
    </location>
</feature>
<feature type="signal peptide" evidence="1">
    <location>
        <begin position="1"/>
        <end position="16"/>
    </location>
</feature>
<evidence type="ECO:0000313" key="3">
    <source>
        <dbReference type="EMBL" id="KAK7020241.1"/>
    </source>
</evidence>
<dbReference type="AlphaFoldDB" id="A0AAN8WA89"/>
<accession>A0AAN8WA89</accession>
<dbReference type="GO" id="GO:0030414">
    <property type="term" value="F:peptidase inhibitor activity"/>
    <property type="evidence" value="ECO:0007669"/>
    <property type="project" value="InterPro"/>
</dbReference>
<keyword evidence="1" id="KW-0732">Signal</keyword>
<dbReference type="Proteomes" id="UP001381693">
    <property type="component" value="Unassembled WGS sequence"/>
</dbReference>
<organism evidence="3 4">
    <name type="scientific">Halocaridina rubra</name>
    <name type="common">Hawaiian red shrimp</name>
    <dbReference type="NCBI Taxonomy" id="373956"/>
    <lineage>
        <taxon>Eukaryota</taxon>
        <taxon>Metazoa</taxon>
        <taxon>Ecdysozoa</taxon>
        <taxon>Arthropoda</taxon>
        <taxon>Crustacea</taxon>
        <taxon>Multicrustacea</taxon>
        <taxon>Malacostraca</taxon>
        <taxon>Eumalacostraca</taxon>
        <taxon>Eucarida</taxon>
        <taxon>Decapoda</taxon>
        <taxon>Pleocyemata</taxon>
        <taxon>Caridea</taxon>
        <taxon>Atyoidea</taxon>
        <taxon>Atyidae</taxon>
        <taxon>Halocaridina</taxon>
    </lineage>
</organism>